<dbReference type="InterPro" id="IPR038377">
    <property type="entry name" value="Na/Glc_symporter_sf"/>
</dbReference>
<dbReference type="InterPro" id="IPR038728">
    <property type="entry name" value="YkvI-like"/>
</dbReference>
<accession>A0ABV5WKD9</accession>
<feature type="transmembrane region" description="Helical" evidence="1">
    <location>
        <begin position="308"/>
        <end position="328"/>
    </location>
</feature>
<reference evidence="2 3" key="1">
    <citation type="submission" date="2024-09" db="EMBL/GenBank/DDBJ databases">
        <authorList>
            <person name="Sun Q."/>
            <person name="Mori K."/>
        </authorList>
    </citation>
    <scope>NUCLEOTIDE SEQUENCE [LARGE SCALE GENOMIC DNA]</scope>
    <source>
        <strain evidence="2 3">JCM 11201</strain>
    </source>
</reference>
<dbReference type="PANTHER" id="PTHR37814:SF1">
    <property type="entry name" value="MEMBRANE PROTEIN"/>
    <property type="match status" value="1"/>
</dbReference>
<proteinExistence type="predicted"/>
<evidence type="ECO:0000313" key="3">
    <source>
        <dbReference type="Proteomes" id="UP001589609"/>
    </source>
</evidence>
<feature type="transmembrane region" description="Helical" evidence="1">
    <location>
        <begin position="272"/>
        <end position="296"/>
    </location>
</feature>
<organism evidence="2 3">
    <name type="scientific">Ectobacillus funiculus</name>
    <dbReference type="NCBI Taxonomy" id="137993"/>
    <lineage>
        <taxon>Bacteria</taxon>
        <taxon>Bacillati</taxon>
        <taxon>Bacillota</taxon>
        <taxon>Bacilli</taxon>
        <taxon>Bacillales</taxon>
        <taxon>Bacillaceae</taxon>
        <taxon>Ectobacillus</taxon>
    </lineage>
</organism>
<keyword evidence="1" id="KW-0812">Transmembrane</keyword>
<sequence length="377" mass="40654">MEKSISLKRVVTLAGAMCAFWIGAGVATGQEILQFFTNSGLKGIIAACIFMTITGVATYFLCGVGQKKKFENPYDVFEYYCGKWIGKFYIWFSIVSVYSSLVVILAGGGATINQYYGIPPYIGTVILALLALGTALLGIEKLIQVLGVIGPFKVLLVLILGAFGIGAIVGSPNILSEGIRRIPTAGFETASSNWAWSGVLYALLCIINIVPFLVSLGATTKSMKEARTGGVVGTVTYTIVIIMLVIAELAYYQSFIGKQVPALAIASHISPVFGMVYTLMIVVAVYSAVVSMLVMVTRKFAVDKTKKFNLIATVLTAVAIMFGGVIPFAKLVNIIYPIMGYLTIAFIILMISKELRMKTKKKDSNVEKERDNKSAIS</sequence>
<dbReference type="Gene3D" id="1.20.1730.10">
    <property type="entry name" value="Sodium/glucose cotransporter"/>
    <property type="match status" value="1"/>
</dbReference>
<feature type="transmembrane region" description="Helical" evidence="1">
    <location>
        <begin position="230"/>
        <end position="252"/>
    </location>
</feature>
<protein>
    <recommendedName>
        <fullName evidence="4">Membrane protein YkvI</fullName>
    </recommendedName>
</protein>
<dbReference type="PANTHER" id="PTHR37814">
    <property type="entry name" value="CONSERVED MEMBRANE PROTEIN"/>
    <property type="match status" value="1"/>
</dbReference>
<evidence type="ECO:0008006" key="4">
    <source>
        <dbReference type="Google" id="ProtNLM"/>
    </source>
</evidence>
<comment type="caution">
    <text evidence="2">The sequence shown here is derived from an EMBL/GenBank/DDBJ whole genome shotgun (WGS) entry which is preliminary data.</text>
</comment>
<feature type="transmembrane region" description="Helical" evidence="1">
    <location>
        <begin position="88"/>
        <end position="112"/>
    </location>
</feature>
<gene>
    <name evidence="2" type="ORF">ACFFMS_20600</name>
</gene>
<keyword evidence="1" id="KW-1133">Transmembrane helix</keyword>
<feature type="transmembrane region" description="Helical" evidence="1">
    <location>
        <begin position="334"/>
        <end position="352"/>
    </location>
</feature>
<feature type="transmembrane region" description="Helical" evidence="1">
    <location>
        <begin position="118"/>
        <end position="139"/>
    </location>
</feature>
<feature type="transmembrane region" description="Helical" evidence="1">
    <location>
        <begin position="194"/>
        <end position="218"/>
    </location>
</feature>
<feature type="transmembrane region" description="Helical" evidence="1">
    <location>
        <begin position="39"/>
        <end position="62"/>
    </location>
</feature>
<dbReference type="RefSeq" id="WP_379950972.1">
    <property type="nucleotide sequence ID" value="NZ_JBHMAF010000166.1"/>
</dbReference>
<keyword evidence="1" id="KW-0472">Membrane</keyword>
<name>A0ABV5WKD9_9BACI</name>
<dbReference type="EMBL" id="JBHMAF010000166">
    <property type="protein sequence ID" value="MFB9760688.1"/>
    <property type="molecule type" value="Genomic_DNA"/>
</dbReference>
<keyword evidence="3" id="KW-1185">Reference proteome</keyword>
<evidence type="ECO:0000256" key="1">
    <source>
        <dbReference type="SAM" id="Phobius"/>
    </source>
</evidence>
<feature type="transmembrane region" description="Helical" evidence="1">
    <location>
        <begin position="151"/>
        <end position="174"/>
    </location>
</feature>
<evidence type="ECO:0000313" key="2">
    <source>
        <dbReference type="EMBL" id="MFB9760688.1"/>
    </source>
</evidence>
<dbReference type="Proteomes" id="UP001589609">
    <property type="component" value="Unassembled WGS sequence"/>
</dbReference>